<comment type="similarity">
    <text evidence="2">Belongs to the GST superfamily. Theta family.</text>
</comment>
<dbReference type="InterPro" id="IPR036282">
    <property type="entry name" value="Glutathione-S-Trfase_C_sf"/>
</dbReference>
<accession>A0ABD2N3H0</accession>
<evidence type="ECO:0000256" key="4">
    <source>
        <dbReference type="ARBA" id="ARBA00022679"/>
    </source>
</evidence>
<sequence>MVLKYYYDLLSQPSRALYILLKINKIPFEACPVALRNGEHLTDEFKEKYNRFQKVPFIHDNNFILSESVAIVRYISRQYGLGEEWYPKESKQQALIDEYLEWQHNNTRLYLAMYTQHAFIIPMLKGQEPDLKKVDKWKKSVYMTMDKIEELWLKNHKYICGNTLTVADLFAACEIEQPRLAGFDPTEGRPKLESWLNSVRNELEPVYSEAHTFVNKIAASQEKAKL</sequence>
<dbReference type="AlphaFoldDB" id="A0ABD2N3H0"/>
<dbReference type="PANTHER" id="PTHR43917:SF8">
    <property type="entry name" value="GH16740P-RELATED"/>
    <property type="match status" value="1"/>
</dbReference>
<dbReference type="SUPFAM" id="SSF47616">
    <property type="entry name" value="GST C-terminal domain-like"/>
    <property type="match status" value="1"/>
</dbReference>
<dbReference type="Gene3D" id="3.40.30.10">
    <property type="entry name" value="Glutaredoxin"/>
    <property type="match status" value="1"/>
</dbReference>
<dbReference type="Proteomes" id="UP001516400">
    <property type="component" value="Unassembled WGS sequence"/>
</dbReference>
<evidence type="ECO:0000313" key="9">
    <source>
        <dbReference type="Proteomes" id="UP001516400"/>
    </source>
</evidence>
<dbReference type="CDD" id="cd03183">
    <property type="entry name" value="GST_C_Theta"/>
    <property type="match status" value="1"/>
</dbReference>
<dbReference type="PROSITE" id="PS50404">
    <property type="entry name" value="GST_NTER"/>
    <property type="match status" value="1"/>
</dbReference>
<comment type="caution">
    <text evidence="8">The sequence shown here is derived from an EMBL/GenBank/DDBJ whole genome shotgun (WGS) entry which is preliminary data.</text>
</comment>
<dbReference type="SFLD" id="SFLDG00358">
    <property type="entry name" value="Main_(cytGST)"/>
    <property type="match status" value="1"/>
</dbReference>
<dbReference type="InterPro" id="IPR004046">
    <property type="entry name" value="GST_C"/>
</dbReference>
<gene>
    <name evidence="8" type="ORF">HHI36_014695</name>
</gene>
<evidence type="ECO:0000256" key="3">
    <source>
        <dbReference type="ARBA" id="ARBA00022490"/>
    </source>
</evidence>
<comment type="subcellular location">
    <subcellularLocation>
        <location evidence="1">Cytoplasm</location>
    </subcellularLocation>
</comment>
<protein>
    <submittedName>
        <fullName evidence="8">Uncharacterized protein</fullName>
    </submittedName>
</protein>
<dbReference type="PANTHER" id="PTHR43917">
    <property type="match status" value="1"/>
</dbReference>
<dbReference type="GO" id="GO:0005737">
    <property type="term" value="C:cytoplasm"/>
    <property type="evidence" value="ECO:0007669"/>
    <property type="project" value="UniProtKB-SubCell"/>
</dbReference>
<feature type="domain" description="GST C-terminal" evidence="7">
    <location>
        <begin position="89"/>
        <end position="226"/>
    </location>
</feature>
<dbReference type="InterPro" id="IPR051369">
    <property type="entry name" value="GST_Theta"/>
</dbReference>
<dbReference type="InterPro" id="IPR036249">
    <property type="entry name" value="Thioredoxin-like_sf"/>
</dbReference>
<name>A0ABD2N3H0_9CUCU</name>
<dbReference type="SUPFAM" id="SSF52833">
    <property type="entry name" value="Thioredoxin-like"/>
    <property type="match status" value="1"/>
</dbReference>
<reference evidence="8 9" key="1">
    <citation type="journal article" date="2021" name="BMC Biol.">
        <title>Horizontally acquired antibacterial genes associated with adaptive radiation of ladybird beetles.</title>
        <authorList>
            <person name="Li H.S."/>
            <person name="Tang X.F."/>
            <person name="Huang Y.H."/>
            <person name="Xu Z.Y."/>
            <person name="Chen M.L."/>
            <person name="Du X.Y."/>
            <person name="Qiu B.Y."/>
            <person name="Chen P.T."/>
            <person name="Zhang W."/>
            <person name="Slipinski A."/>
            <person name="Escalona H.E."/>
            <person name="Waterhouse R.M."/>
            <person name="Zwick A."/>
            <person name="Pang H."/>
        </authorList>
    </citation>
    <scope>NUCLEOTIDE SEQUENCE [LARGE SCALE GENOMIC DNA]</scope>
    <source>
        <strain evidence="8">SYSU2018</strain>
    </source>
</reference>
<keyword evidence="9" id="KW-1185">Reference proteome</keyword>
<dbReference type="CDD" id="cd03050">
    <property type="entry name" value="GST_N_Theta"/>
    <property type="match status" value="1"/>
</dbReference>
<dbReference type="GO" id="GO:0004364">
    <property type="term" value="F:glutathione transferase activity"/>
    <property type="evidence" value="ECO:0007669"/>
    <property type="project" value="UniProtKB-EC"/>
</dbReference>
<keyword evidence="4" id="KW-0808">Transferase</keyword>
<dbReference type="SFLD" id="SFLDS00019">
    <property type="entry name" value="Glutathione_Transferase_(cytos"/>
    <property type="match status" value="1"/>
</dbReference>
<dbReference type="SFLD" id="SFLDG01153">
    <property type="entry name" value="Main.4:_Theta-like"/>
    <property type="match status" value="1"/>
</dbReference>
<evidence type="ECO:0000313" key="8">
    <source>
        <dbReference type="EMBL" id="KAL3273241.1"/>
    </source>
</evidence>
<dbReference type="InterPro" id="IPR040079">
    <property type="entry name" value="Glutathione_S-Trfase"/>
</dbReference>
<dbReference type="InterPro" id="IPR040077">
    <property type="entry name" value="GST_C_Theta"/>
</dbReference>
<feature type="domain" description="GST N-terminal" evidence="6">
    <location>
        <begin position="1"/>
        <end position="83"/>
    </location>
</feature>
<dbReference type="Pfam" id="PF00043">
    <property type="entry name" value="GST_C"/>
    <property type="match status" value="1"/>
</dbReference>
<evidence type="ECO:0000256" key="2">
    <source>
        <dbReference type="ARBA" id="ARBA00009899"/>
    </source>
</evidence>
<keyword evidence="3" id="KW-0963">Cytoplasm</keyword>
<evidence type="ECO:0000259" key="6">
    <source>
        <dbReference type="PROSITE" id="PS50404"/>
    </source>
</evidence>
<dbReference type="FunFam" id="3.40.30.10:FF:000176">
    <property type="entry name" value="Glutathione S-transferase theta-1"/>
    <property type="match status" value="1"/>
</dbReference>
<dbReference type="InterPro" id="IPR004045">
    <property type="entry name" value="Glutathione_S-Trfase_N"/>
</dbReference>
<proteinExistence type="inferred from homology"/>
<organism evidence="8 9">
    <name type="scientific">Cryptolaemus montrouzieri</name>
    <dbReference type="NCBI Taxonomy" id="559131"/>
    <lineage>
        <taxon>Eukaryota</taxon>
        <taxon>Metazoa</taxon>
        <taxon>Ecdysozoa</taxon>
        <taxon>Arthropoda</taxon>
        <taxon>Hexapoda</taxon>
        <taxon>Insecta</taxon>
        <taxon>Pterygota</taxon>
        <taxon>Neoptera</taxon>
        <taxon>Endopterygota</taxon>
        <taxon>Coleoptera</taxon>
        <taxon>Polyphaga</taxon>
        <taxon>Cucujiformia</taxon>
        <taxon>Coccinelloidea</taxon>
        <taxon>Coccinellidae</taxon>
        <taxon>Scymninae</taxon>
        <taxon>Scymnini</taxon>
        <taxon>Cryptolaemus</taxon>
    </lineage>
</organism>
<dbReference type="EMBL" id="JABFTP020000062">
    <property type="protein sequence ID" value="KAL3273241.1"/>
    <property type="molecule type" value="Genomic_DNA"/>
</dbReference>
<evidence type="ECO:0000259" key="7">
    <source>
        <dbReference type="PROSITE" id="PS50405"/>
    </source>
</evidence>
<dbReference type="Pfam" id="PF02798">
    <property type="entry name" value="GST_N"/>
    <property type="match status" value="1"/>
</dbReference>
<evidence type="ECO:0000256" key="5">
    <source>
        <dbReference type="ARBA" id="ARBA00047960"/>
    </source>
</evidence>
<dbReference type="FunFam" id="1.20.1050.10:FF:000039">
    <property type="entry name" value="Glutathione S-transferase theta-1"/>
    <property type="match status" value="1"/>
</dbReference>
<comment type="catalytic activity">
    <reaction evidence="5">
        <text>RX + glutathione = an S-substituted glutathione + a halide anion + H(+)</text>
        <dbReference type="Rhea" id="RHEA:16437"/>
        <dbReference type="ChEBI" id="CHEBI:15378"/>
        <dbReference type="ChEBI" id="CHEBI:16042"/>
        <dbReference type="ChEBI" id="CHEBI:17792"/>
        <dbReference type="ChEBI" id="CHEBI:57925"/>
        <dbReference type="ChEBI" id="CHEBI:90779"/>
        <dbReference type="EC" id="2.5.1.18"/>
    </reaction>
</comment>
<dbReference type="InterPro" id="IPR010987">
    <property type="entry name" value="Glutathione-S-Trfase_C-like"/>
</dbReference>
<dbReference type="InterPro" id="IPR040075">
    <property type="entry name" value="GST_N_Theta"/>
</dbReference>
<evidence type="ECO:0000256" key="1">
    <source>
        <dbReference type="ARBA" id="ARBA00004496"/>
    </source>
</evidence>
<dbReference type="PROSITE" id="PS50405">
    <property type="entry name" value="GST_CTER"/>
    <property type="match status" value="1"/>
</dbReference>
<dbReference type="Gene3D" id="1.20.1050.10">
    <property type="match status" value="1"/>
</dbReference>